<gene>
    <name evidence="2" type="ORF">CJ218_05875</name>
</gene>
<keyword evidence="2" id="KW-0540">Nuclease</keyword>
<proteinExistence type="predicted"/>
<name>A0A2N6SEJ5_9BACL</name>
<dbReference type="AlphaFoldDB" id="A0A2N6SEJ5"/>
<organism evidence="2 3">
    <name type="scientific">Gemella sanguinis</name>
    <dbReference type="NCBI Taxonomy" id="84135"/>
    <lineage>
        <taxon>Bacteria</taxon>
        <taxon>Bacillati</taxon>
        <taxon>Bacillota</taxon>
        <taxon>Bacilli</taxon>
        <taxon>Bacillales</taxon>
        <taxon>Gemellaceae</taxon>
        <taxon>Gemella</taxon>
    </lineage>
</organism>
<dbReference type="InterPro" id="IPR003615">
    <property type="entry name" value="HNH_nuc"/>
</dbReference>
<dbReference type="Pfam" id="PF13392">
    <property type="entry name" value="HNH_3"/>
    <property type="match status" value="1"/>
</dbReference>
<comment type="caution">
    <text evidence="2">The sequence shown here is derived from an EMBL/GenBank/DDBJ whole genome shotgun (WGS) entry which is preliminary data.</text>
</comment>
<accession>A0A2N6SEJ5</accession>
<feature type="domain" description="HNH nuclease" evidence="1">
    <location>
        <begin position="64"/>
        <end position="103"/>
    </location>
</feature>
<dbReference type="OrthoDB" id="6638408at2"/>
<dbReference type="Gene3D" id="3.90.75.20">
    <property type="match status" value="1"/>
</dbReference>
<dbReference type="Proteomes" id="UP000235670">
    <property type="component" value="Unassembled WGS sequence"/>
</dbReference>
<dbReference type="EMBL" id="PNGT01000005">
    <property type="protein sequence ID" value="PMC52364.1"/>
    <property type="molecule type" value="Genomic_DNA"/>
</dbReference>
<protein>
    <submittedName>
        <fullName evidence="2">HNH endonuclease</fullName>
    </submittedName>
</protein>
<keyword evidence="2" id="KW-0255">Endonuclease</keyword>
<evidence type="ECO:0000313" key="2">
    <source>
        <dbReference type="EMBL" id="PMC52364.1"/>
    </source>
</evidence>
<evidence type="ECO:0000313" key="3">
    <source>
        <dbReference type="Proteomes" id="UP000235670"/>
    </source>
</evidence>
<keyword evidence="2" id="KW-0378">Hydrolase</keyword>
<reference evidence="2 3" key="1">
    <citation type="submission" date="2017-09" db="EMBL/GenBank/DDBJ databases">
        <title>Bacterial strain isolated from the female urinary microbiota.</title>
        <authorList>
            <person name="Thomas-White K."/>
            <person name="Kumar N."/>
            <person name="Forster S."/>
            <person name="Putonti C."/>
            <person name="Lawley T."/>
            <person name="Wolfe A.J."/>
        </authorList>
    </citation>
    <scope>NUCLEOTIDE SEQUENCE [LARGE SCALE GENOMIC DNA]</scope>
    <source>
        <strain evidence="2 3">UMB0186</strain>
    </source>
</reference>
<evidence type="ECO:0000259" key="1">
    <source>
        <dbReference type="Pfam" id="PF13392"/>
    </source>
</evidence>
<dbReference type="GO" id="GO:0004519">
    <property type="term" value="F:endonuclease activity"/>
    <property type="evidence" value="ECO:0007669"/>
    <property type="project" value="UniProtKB-KW"/>
</dbReference>
<dbReference type="InterPro" id="IPR044925">
    <property type="entry name" value="His-Me_finger_sf"/>
</dbReference>
<sequence>MGNSGSFKKGHTPWNKGITGYMGANRTSFKKGHTPARFRELYSERTSVDGIVEIKVERNKWISKHRYVWEQYHNRKVPKGKVVIFLDGNKTNFEIDNLKLISRGALLILNRKYRHILKNKELMRSCVDLSELIYAIGKRKKTEEDEN</sequence>
<dbReference type="RefSeq" id="WP_102189952.1">
    <property type="nucleotide sequence ID" value="NZ_PNGT01000005.1"/>
</dbReference>
<dbReference type="SUPFAM" id="SSF54060">
    <property type="entry name" value="His-Me finger endonucleases"/>
    <property type="match status" value="1"/>
</dbReference>